<organism evidence="2 3">
    <name type="scientific">Chryseobacterium piscium</name>
    <dbReference type="NCBI Taxonomy" id="333702"/>
    <lineage>
        <taxon>Bacteria</taxon>
        <taxon>Pseudomonadati</taxon>
        <taxon>Bacteroidota</taxon>
        <taxon>Flavobacteriia</taxon>
        <taxon>Flavobacteriales</taxon>
        <taxon>Weeksellaceae</taxon>
        <taxon>Chryseobacterium group</taxon>
        <taxon>Chryseobacterium</taxon>
    </lineage>
</organism>
<evidence type="ECO:0000313" key="3">
    <source>
        <dbReference type="Proteomes" id="UP000256512"/>
    </source>
</evidence>
<protein>
    <recommendedName>
        <fullName evidence="1">GEVED domain-containing protein</fullName>
    </recommendedName>
</protein>
<dbReference type="EMBL" id="QNVS01000151">
    <property type="protein sequence ID" value="REC46719.1"/>
    <property type="molecule type" value="Genomic_DNA"/>
</dbReference>
<sequence>SEFISKVTAKPAGKPEMINITAGSAYSDFTAVPLKYIDMVQGSVGNQIIVDKTLSSGAKAGVAVWIDFNRNGTFDLDERILADGPNTNLTASATFTVPSDAFIGSTDKYVVMRVAMAKDAIPVNCISFTDGEVEDYTVRISKLPAVNTLNQTDILIYPNPVKSILNVKNVSKKAKYKIYSAAGQIISSGIILNNKI</sequence>
<reference evidence="2 3" key="1">
    <citation type="journal article" date="2006" name="Int. J. Syst. Evol. Microbiol.">
        <title>Chryseobacterium piscium sp. nov., isolated from fish of the South Atlantic Ocean off South Africa.</title>
        <authorList>
            <person name="de Beer H."/>
            <person name="Hugo C.J."/>
            <person name="Jooste P.J."/>
            <person name="Vancanneyt M."/>
            <person name="Coenye T."/>
            <person name="Vandamme P."/>
        </authorList>
    </citation>
    <scope>NUCLEOTIDE SEQUENCE [LARGE SCALE GENOMIC DNA]</scope>
    <source>
        <strain evidence="2 3">CCUG 51923</strain>
    </source>
</reference>
<feature type="non-terminal residue" evidence="2">
    <location>
        <position position="196"/>
    </location>
</feature>
<dbReference type="RefSeq" id="WP_241507659.1">
    <property type="nucleotide sequence ID" value="NZ_QNVS01000151.1"/>
</dbReference>
<feature type="non-terminal residue" evidence="2">
    <location>
        <position position="1"/>
    </location>
</feature>
<keyword evidence="3" id="KW-1185">Reference proteome</keyword>
<feature type="domain" description="GEVED" evidence="1">
    <location>
        <begin position="62"/>
        <end position="138"/>
    </location>
</feature>
<name>A0A3D9AZM6_9FLAO</name>
<dbReference type="AlphaFoldDB" id="A0A3D9AZM6"/>
<proteinExistence type="predicted"/>
<dbReference type="Pfam" id="PF20009">
    <property type="entry name" value="GEVED"/>
    <property type="match status" value="1"/>
</dbReference>
<comment type="caution">
    <text evidence="2">The sequence shown here is derived from an EMBL/GenBank/DDBJ whole genome shotgun (WGS) entry which is preliminary data.</text>
</comment>
<dbReference type="Proteomes" id="UP000256512">
    <property type="component" value="Unassembled WGS sequence"/>
</dbReference>
<evidence type="ECO:0000313" key="2">
    <source>
        <dbReference type="EMBL" id="REC46719.1"/>
    </source>
</evidence>
<evidence type="ECO:0000259" key="1">
    <source>
        <dbReference type="Pfam" id="PF20009"/>
    </source>
</evidence>
<dbReference type="InterPro" id="IPR045474">
    <property type="entry name" value="GEVED"/>
</dbReference>
<accession>A0A3D9AZM6</accession>
<gene>
    <name evidence="2" type="ORF">DRF62_20165</name>
</gene>